<name>A0A0K2VR82_MESPL</name>
<protein>
    <submittedName>
        <fullName evidence="2">Uncharacterized protein</fullName>
    </submittedName>
</protein>
<gene>
    <name evidence="2" type="ORF">MPL1032_130157</name>
</gene>
<reference evidence="3" key="1">
    <citation type="submission" date="2014-08" db="EMBL/GenBank/DDBJ databases">
        <authorList>
            <person name="Edwards T."/>
        </authorList>
    </citation>
    <scope>NUCLEOTIDE SEQUENCE [LARGE SCALE GENOMIC DNA]</scope>
</reference>
<dbReference type="EMBL" id="CCND01000005">
    <property type="protein sequence ID" value="CDX51128.1"/>
    <property type="molecule type" value="Genomic_DNA"/>
</dbReference>
<proteinExistence type="predicted"/>
<dbReference type="Proteomes" id="UP000182888">
    <property type="component" value="Unassembled WGS sequence"/>
</dbReference>
<dbReference type="AlphaFoldDB" id="A0A0K2VR82"/>
<evidence type="ECO:0000313" key="2">
    <source>
        <dbReference type="EMBL" id="CDX51128.1"/>
    </source>
</evidence>
<organism evidence="2 3">
    <name type="scientific">Mesorhizobium plurifarium</name>
    <dbReference type="NCBI Taxonomy" id="69974"/>
    <lineage>
        <taxon>Bacteria</taxon>
        <taxon>Pseudomonadati</taxon>
        <taxon>Pseudomonadota</taxon>
        <taxon>Alphaproteobacteria</taxon>
        <taxon>Hyphomicrobiales</taxon>
        <taxon>Phyllobacteriaceae</taxon>
        <taxon>Mesorhizobium</taxon>
    </lineage>
</organism>
<accession>A0A0K2VR82</accession>
<feature type="region of interest" description="Disordered" evidence="1">
    <location>
        <begin position="37"/>
        <end position="57"/>
    </location>
</feature>
<evidence type="ECO:0000256" key="1">
    <source>
        <dbReference type="SAM" id="MobiDB-lite"/>
    </source>
</evidence>
<evidence type="ECO:0000313" key="3">
    <source>
        <dbReference type="Proteomes" id="UP000182888"/>
    </source>
</evidence>
<sequence length="57" mass="5995">MPCGCAAAQISLHHPERGLKSFSQGILMKKAGLEYGPAKRRVKPSEGTQSSGLGGNR</sequence>